<dbReference type="SUPFAM" id="SSF51206">
    <property type="entry name" value="cAMP-binding domain-like"/>
    <property type="match status" value="1"/>
</dbReference>
<dbReference type="InterPro" id="IPR018490">
    <property type="entry name" value="cNMP-bd_dom_sf"/>
</dbReference>
<dbReference type="Proteomes" id="UP000019275">
    <property type="component" value="Unassembled WGS sequence"/>
</dbReference>
<evidence type="ECO:0000259" key="1">
    <source>
        <dbReference type="PROSITE" id="PS50042"/>
    </source>
</evidence>
<organism evidence="2 3">
    <name type="scientific">Cellulophaga geojensis KL-A</name>
    <dbReference type="NCBI Taxonomy" id="1328323"/>
    <lineage>
        <taxon>Bacteria</taxon>
        <taxon>Pseudomonadati</taxon>
        <taxon>Bacteroidota</taxon>
        <taxon>Flavobacteriia</taxon>
        <taxon>Flavobacteriales</taxon>
        <taxon>Flavobacteriaceae</taxon>
        <taxon>Cellulophaga</taxon>
    </lineage>
</organism>
<dbReference type="InterPro" id="IPR014710">
    <property type="entry name" value="RmlC-like_jellyroll"/>
</dbReference>
<keyword evidence="3" id="KW-1185">Reference proteome</keyword>
<sequence>MICKKLKDEDFKILYDFFNNSYKINEEIFNVVKSFCIKRVYQKGECILKGGEIEQYSNVVIKGVVHQYIVDIDKEVTTNLTPAGLGFNSLVSYVNQVPTEEIQEALTDVELISLKKEHIEEILKNYNEIGILLYRLHEDILLDRENRMHLLQYRSAAKRFKYFYENVERSKLIIQHTPDKHIARYLKMNPQQYSKEKNIFYKSL</sequence>
<dbReference type="InterPro" id="IPR000595">
    <property type="entry name" value="cNMP-bd_dom"/>
</dbReference>
<gene>
    <name evidence="2" type="ORF">KLA_00645</name>
</gene>
<evidence type="ECO:0000313" key="2">
    <source>
        <dbReference type="EMBL" id="EWH15022.1"/>
    </source>
</evidence>
<name>A0ABN0RSU7_9FLAO</name>
<dbReference type="PROSITE" id="PS50042">
    <property type="entry name" value="CNMP_BINDING_3"/>
    <property type="match status" value="1"/>
</dbReference>
<feature type="domain" description="Cyclic nucleotide-binding" evidence="1">
    <location>
        <begin position="41"/>
        <end position="123"/>
    </location>
</feature>
<evidence type="ECO:0000313" key="3">
    <source>
        <dbReference type="Proteomes" id="UP000019275"/>
    </source>
</evidence>
<dbReference type="RefSeq" id="WP_013621674.1">
    <property type="nucleotide sequence ID" value="NZ_ARZX01000001.1"/>
</dbReference>
<comment type="caution">
    <text evidence="2">The sequence shown here is derived from an EMBL/GenBank/DDBJ whole genome shotgun (WGS) entry which is preliminary data.</text>
</comment>
<reference evidence="2 3" key="1">
    <citation type="journal article" date="2014" name="Genome Announc.">
        <title>Draft Genome Sequence of the Carrageenan-Degrading Bacterium Cellulophaga sp. Strain KL-A, Isolated from Decaying Marine Algae.</title>
        <authorList>
            <person name="Shan D."/>
            <person name="Ying J."/>
            <person name="Li X."/>
            <person name="Gao Z."/>
            <person name="Wei G."/>
            <person name="Shao Z."/>
        </authorList>
    </citation>
    <scope>NUCLEOTIDE SEQUENCE [LARGE SCALE GENOMIC DNA]</scope>
    <source>
        <strain evidence="2 3">KL-A</strain>
    </source>
</reference>
<dbReference type="EMBL" id="ARZX01000001">
    <property type="protein sequence ID" value="EWH15022.1"/>
    <property type="molecule type" value="Genomic_DNA"/>
</dbReference>
<accession>A0ABN0RSU7</accession>
<proteinExistence type="predicted"/>
<dbReference type="Gene3D" id="2.60.120.10">
    <property type="entry name" value="Jelly Rolls"/>
    <property type="match status" value="1"/>
</dbReference>
<protein>
    <submittedName>
        <fullName evidence="2">Cyclic nucleotide-binding protein</fullName>
    </submittedName>
</protein>